<dbReference type="Proteomes" id="UP000095281">
    <property type="component" value="Unplaced"/>
</dbReference>
<reference evidence="2" key="1">
    <citation type="submission" date="2016-11" db="UniProtKB">
        <authorList>
            <consortium name="WormBaseParasite"/>
        </authorList>
    </citation>
    <scope>IDENTIFICATION</scope>
</reference>
<proteinExistence type="predicted"/>
<protein>
    <submittedName>
        <fullName evidence="2">Uncharacterized protein</fullName>
    </submittedName>
</protein>
<name>A0A1I8BP42_MELHA</name>
<accession>A0A1I8BP42</accession>
<sequence>MIYKLLINDKINDENIGGGIDKYISSKENKGKELELLERVMKACNLEDNEKIPDLNLIYELLDGDITFFSL</sequence>
<evidence type="ECO:0000313" key="2">
    <source>
        <dbReference type="WBParaSite" id="MhA1_Contig363.frz3.gene19"/>
    </source>
</evidence>
<evidence type="ECO:0000313" key="1">
    <source>
        <dbReference type="Proteomes" id="UP000095281"/>
    </source>
</evidence>
<organism evidence="1 2">
    <name type="scientific">Meloidogyne hapla</name>
    <name type="common">Root-knot nematode worm</name>
    <dbReference type="NCBI Taxonomy" id="6305"/>
    <lineage>
        <taxon>Eukaryota</taxon>
        <taxon>Metazoa</taxon>
        <taxon>Ecdysozoa</taxon>
        <taxon>Nematoda</taxon>
        <taxon>Chromadorea</taxon>
        <taxon>Rhabditida</taxon>
        <taxon>Tylenchina</taxon>
        <taxon>Tylenchomorpha</taxon>
        <taxon>Tylenchoidea</taxon>
        <taxon>Meloidogynidae</taxon>
        <taxon>Meloidogyninae</taxon>
        <taxon>Meloidogyne</taxon>
    </lineage>
</organism>
<dbReference type="AlphaFoldDB" id="A0A1I8BP42"/>
<keyword evidence="1" id="KW-1185">Reference proteome</keyword>
<dbReference type="WBParaSite" id="MhA1_Contig363.frz3.gene19">
    <property type="protein sequence ID" value="MhA1_Contig363.frz3.gene19"/>
    <property type="gene ID" value="MhA1_Contig363.frz3.gene19"/>
</dbReference>